<reference evidence="1" key="1">
    <citation type="submission" date="2022-11" db="EMBL/GenBank/DDBJ databases">
        <title>Genome Sequence of Nemania bipapillata.</title>
        <authorList>
            <person name="Buettner E."/>
        </authorList>
    </citation>
    <scope>NUCLEOTIDE SEQUENCE</scope>
    <source>
        <strain evidence="1">CP14</strain>
    </source>
</reference>
<dbReference type="EMBL" id="JAPESX010000774">
    <property type="protein sequence ID" value="KAJ8119756.1"/>
    <property type="molecule type" value="Genomic_DNA"/>
</dbReference>
<evidence type="ECO:0000313" key="1">
    <source>
        <dbReference type="EMBL" id="KAJ8119756.1"/>
    </source>
</evidence>
<dbReference type="Proteomes" id="UP001153334">
    <property type="component" value="Unassembled WGS sequence"/>
</dbReference>
<organism evidence="1 2">
    <name type="scientific">Nemania bipapillata</name>
    <dbReference type="NCBI Taxonomy" id="110536"/>
    <lineage>
        <taxon>Eukaryota</taxon>
        <taxon>Fungi</taxon>
        <taxon>Dikarya</taxon>
        <taxon>Ascomycota</taxon>
        <taxon>Pezizomycotina</taxon>
        <taxon>Sordariomycetes</taxon>
        <taxon>Xylariomycetidae</taxon>
        <taxon>Xylariales</taxon>
        <taxon>Xylariaceae</taxon>
        <taxon>Nemania</taxon>
    </lineage>
</organism>
<sequence length="658" mass="75142">MPPVSVSSQLPITGSSEAVMDEAAIQESQQDKKSPEDETGDRDWIFSVADITEVEDILGDRIRVKATPMFHQLKAESDKFVSNVLQLKRRQDSDKKLLDIRLIINSDIIQNAIREVLGFQFSLNLISNPIVFLKPYYPLFHYRAELYEYAESNERTDEEKKHLAVLIEFMQINLQKMVTVYDHLVPNGLITFKALQSLIKPQTLIVSQDDEAPECFYVGDVNVATRADGAEYIRIQCFRWQYDGTKFGPEKVRLQILSFDGVKKWTSAIKRMKATYLGLLWSTNNEPSSEQGDMHIDERIILDHQTFFKYNIKSQPLLERTAGAIDMNETIRRIGSSEPRELDVEEVSTKVELRKAPILLDFWKTFVNKESVQFSDTQALLCPAKLPCFALKTQVWGRAMVDKVKPITWARDAFEVLQMDPAHKRTIQTLVAMRKEKAVLFDDVIAGKGQGLVFLLHGPPGGGKTLTAEAIAEYVQQPLYCITSGKLGTTPMMAEKELLTAFNLAKSWNAILLLDEADVFLAKRTTEDIERNAFVSIFLHHLEWYKGIMFLTSNRPQQFDEAFQSRIHLAIYYPPLTDHQRANIWKCALASSHVPAEWKEDTWEKFGTKYKLNGREIKNIASLSKSIAASLQCPLNEEILDMVYRINTNGKAIMIEEE</sequence>
<accession>A0ACC2IX48</accession>
<gene>
    <name evidence="1" type="ORF">ONZ43_g3363</name>
</gene>
<keyword evidence="2" id="KW-1185">Reference proteome</keyword>
<evidence type="ECO:0000313" key="2">
    <source>
        <dbReference type="Proteomes" id="UP001153334"/>
    </source>
</evidence>
<proteinExistence type="predicted"/>
<comment type="caution">
    <text evidence="1">The sequence shown here is derived from an EMBL/GenBank/DDBJ whole genome shotgun (WGS) entry which is preliminary data.</text>
</comment>
<name>A0ACC2IX48_9PEZI</name>
<protein>
    <submittedName>
        <fullName evidence="1">Uncharacterized protein</fullName>
    </submittedName>
</protein>